<gene>
    <name evidence="1" type="ORF">LSAT_V11C400183950</name>
</gene>
<organism evidence="1 2">
    <name type="scientific">Lactuca sativa</name>
    <name type="common">Garden lettuce</name>
    <dbReference type="NCBI Taxonomy" id="4236"/>
    <lineage>
        <taxon>Eukaryota</taxon>
        <taxon>Viridiplantae</taxon>
        <taxon>Streptophyta</taxon>
        <taxon>Embryophyta</taxon>
        <taxon>Tracheophyta</taxon>
        <taxon>Spermatophyta</taxon>
        <taxon>Magnoliopsida</taxon>
        <taxon>eudicotyledons</taxon>
        <taxon>Gunneridae</taxon>
        <taxon>Pentapetalae</taxon>
        <taxon>asterids</taxon>
        <taxon>campanulids</taxon>
        <taxon>Asterales</taxon>
        <taxon>Asteraceae</taxon>
        <taxon>Cichorioideae</taxon>
        <taxon>Cichorieae</taxon>
        <taxon>Lactucinae</taxon>
        <taxon>Lactuca</taxon>
    </lineage>
</organism>
<name>A0A9R1VQ99_LACSA</name>
<reference evidence="1 2" key="1">
    <citation type="journal article" date="2017" name="Nat. Commun.">
        <title>Genome assembly with in vitro proximity ligation data and whole-genome triplication in lettuce.</title>
        <authorList>
            <person name="Reyes-Chin-Wo S."/>
            <person name="Wang Z."/>
            <person name="Yang X."/>
            <person name="Kozik A."/>
            <person name="Arikit S."/>
            <person name="Song C."/>
            <person name="Xia L."/>
            <person name="Froenicke L."/>
            <person name="Lavelle D.O."/>
            <person name="Truco M.J."/>
            <person name="Xia R."/>
            <person name="Zhu S."/>
            <person name="Xu C."/>
            <person name="Xu H."/>
            <person name="Xu X."/>
            <person name="Cox K."/>
            <person name="Korf I."/>
            <person name="Meyers B.C."/>
            <person name="Michelmore R.W."/>
        </authorList>
    </citation>
    <scope>NUCLEOTIDE SEQUENCE [LARGE SCALE GENOMIC DNA]</scope>
    <source>
        <strain evidence="2">cv. Salinas</strain>
        <tissue evidence="1">Seedlings</tissue>
    </source>
</reference>
<protein>
    <submittedName>
        <fullName evidence="1">Uncharacterized protein</fullName>
    </submittedName>
</protein>
<accession>A0A9R1VQ99</accession>
<dbReference type="Proteomes" id="UP000235145">
    <property type="component" value="Unassembled WGS sequence"/>
</dbReference>
<dbReference type="EMBL" id="NBSK02000004">
    <property type="protein sequence ID" value="KAJ0208965.1"/>
    <property type="molecule type" value="Genomic_DNA"/>
</dbReference>
<keyword evidence="2" id="KW-1185">Reference proteome</keyword>
<proteinExistence type="predicted"/>
<dbReference type="AlphaFoldDB" id="A0A9R1VQ99"/>
<evidence type="ECO:0000313" key="2">
    <source>
        <dbReference type="Proteomes" id="UP000235145"/>
    </source>
</evidence>
<sequence length="196" mass="23019">MLLLIILQVNSITTNTRLPHHHRFDRFNIFLIYEVGTAITTNASIKRKVPSSKENFDEAADTNEKFGLASLRVEVSNFWLTKKCSENQEMLGWWLVEISMADGIFRVFMLPHFHHLHQKFNRINLISMPLLSPYLHFLSTQVYYMLQTKWLLKVRYMQHFLGFYLMFKKEEKSWYALIVSILGSNHFALGSGLLSS</sequence>
<comment type="caution">
    <text evidence="1">The sequence shown here is derived from an EMBL/GenBank/DDBJ whole genome shotgun (WGS) entry which is preliminary data.</text>
</comment>
<evidence type="ECO:0000313" key="1">
    <source>
        <dbReference type="EMBL" id="KAJ0208965.1"/>
    </source>
</evidence>